<evidence type="ECO:0000256" key="1">
    <source>
        <dbReference type="ARBA" id="ARBA00009921"/>
    </source>
</evidence>
<dbReference type="InterPro" id="IPR013520">
    <property type="entry name" value="Ribonucl_H"/>
</dbReference>
<evidence type="ECO:0000313" key="7">
    <source>
        <dbReference type="EMBL" id="KAK1319725.1"/>
    </source>
</evidence>
<proteinExistence type="inferred from homology"/>
<evidence type="ECO:0000259" key="6">
    <source>
        <dbReference type="Pfam" id="PF13966"/>
    </source>
</evidence>
<sequence length="327" mass="37716">MNYVILDYRLSDVVSQGEWNIPILQLIFPDYWVRVISESPVPRDDPIKPSCWCWEASDVDIPRTRDIFNAVYPFNGDTFDRGWRHLWRLPVLPKLKIFMWKVLWGRLPTRVYLDSIGMHMDNRCPMCEAVPETVFHLFAEYKDMIKVKESGKLPQLRNEKESGTSVATSSEEYRLPLVWIDLKMTGLDVEMDRILEIACVITDGKLTKMVEIMALNAVSADSTDNQNIKKDVSSEPVILSGLKGPDLVIRQPMGEWSCDHNAASERVLQSTISEQDAEKKIMEFVKQHVGAYSIHLAGNSVYVDFFLKRVRKFHQRNISTGQWMTSK</sequence>
<evidence type="ECO:0000256" key="4">
    <source>
        <dbReference type="ARBA" id="ARBA00022839"/>
    </source>
</evidence>
<dbReference type="GO" id="GO:0000175">
    <property type="term" value="F:3'-5'-RNA exonuclease activity"/>
    <property type="evidence" value="ECO:0007669"/>
    <property type="project" value="InterPro"/>
</dbReference>
<feature type="domain" description="Reverse transcriptase zinc-binding" evidence="6">
    <location>
        <begin position="81"/>
        <end position="139"/>
    </location>
</feature>
<dbReference type="GO" id="GO:0003676">
    <property type="term" value="F:nucleic acid binding"/>
    <property type="evidence" value="ECO:0007669"/>
    <property type="project" value="InterPro"/>
</dbReference>
<dbReference type="InterPro" id="IPR036397">
    <property type="entry name" value="RNaseH_sf"/>
</dbReference>
<protein>
    <submittedName>
        <fullName evidence="7">Oligoribonuclease</fullName>
    </submittedName>
</protein>
<evidence type="ECO:0000256" key="3">
    <source>
        <dbReference type="ARBA" id="ARBA00022801"/>
    </source>
</evidence>
<dbReference type="Pfam" id="PF13966">
    <property type="entry name" value="zf-RVT"/>
    <property type="match status" value="1"/>
</dbReference>
<feature type="domain" description="Exonuclease" evidence="5">
    <location>
        <begin position="178"/>
        <end position="207"/>
    </location>
</feature>
<dbReference type="PANTHER" id="PTHR11046">
    <property type="entry name" value="OLIGORIBONUCLEASE, MITOCHONDRIAL"/>
    <property type="match status" value="1"/>
</dbReference>
<comment type="caution">
    <text evidence="7">The sequence shown here is derived from an EMBL/GenBank/DDBJ whole genome shotgun (WGS) entry which is preliminary data.</text>
</comment>
<dbReference type="Proteomes" id="UP001180020">
    <property type="component" value="Unassembled WGS sequence"/>
</dbReference>
<dbReference type="PANTHER" id="PTHR11046:SF0">
    <property type="entry name" value="OLIGORIBONUCLEASE, MITOCHONDRIAL"/>
    <property type="match status" value="1"/>
</dbReference>
<evidence type="ECO:0000256" key="2">
    <source>
        <dbReference type="ARBA" id="ARBA00022722"/>
    </source>
</evidence>
<dbReference type="Pfam" id="PF00929">
    <property type="entry name" value="RNase_T"/>
    <property type="match status" value="1"/>
</dbReference>
<dbReference type="AlphaFoldDB" id="A0AAV9F477"/>
<keyword evidence="4" id="KW-0269">Exonuclease</keyword>
<evidence type="ECO:0000259" key="5">
    <source>
        <dbReference type="Pfam" id="PF00929"/>
    </source>
</evidence>
<dbReference type="Gene3D" id="3.30.420.10">
    <property type="entry name" value="Ribonuclease H-like superfamily/Ribonuclease H"/>
    <property type="match status" value="1"/>
</dbReference>
<evidence type="ECO:0000313" key="8">
    <source>
        <dbReference type="Proteomes" id="UP001180020"/>
    </source>
</evidence>
<reference evidence="7" key="2">
    <citation type="submission" date="2023-06" db="EMBL/GenBank/DDBJ databases">
        <authorList>
            <person name="Ma L."/>
            <person name="Liu K.-W."/>
            <person name="Li Z."/>
            <person name="Hsiao Y.-Y."/>
            <person name="Qi Y."/>
            <person name="Fu T."/>
            <person name="Tang G."/>
            <person name="Zhang D."/>
            <person name="Sun W.-H."/>
            <person name="Liu D.-K."/>
            <person name="Li Y."/>
            <person name="Chen G.-Z."/>
            <person name="Liu X.-D."/>
            <person name="Liao X.-Y."/>
            <person name="Jiang Y.-T."/>
            <person name="Yu X."/>
            <person name="Hao Y."/>
            <person name="Huang J."/>
            <person name="Zhao X.-W."/>
            <person name="Ke S."/>
            <person name="Chen Y.-Y."/>
            <person name="Wu W.-L."/>
            <person name="Hsu J.-L."/>
            <person name="Lin Y.-F."/>
            <person name="Huang M.-D."/>
            <person name="Li C.-Y."/>
            <person name="Huang L."/>
            <person name="Wang Z.-W."/>
            <person name="Zhao X."/>
            <person name="Zhong W.-Y."/>
            <person name="Peng D.-H."/>
            <person name="Ahmad S."/>
            <person name="Lan S."/>
            <person name="Zhang J.-S."/>
            <person name="Tsai W.-C."/>
            <person name="Van De Peer Y."/>
            <person name="Liu Z.-J."/>
        </authorList>
    </citation>
    <scope>NUCLEOTIDE SEQUENCE</scope>
    <source>
        <strain evidence="7">CP</strain>
        <tissue evidence="7">Leaves</tissue>
    </source>
</reference>
<keyword evidence="8" id="KW-1185">Reference proteome</keyword>
<name>A0AAV9F477_ACOCL</name>
<dbReference type="EMBL" id="JAUJYO010000004">
    <property type="protein sequence ID" value="KAK1319725.1"/>
    <property type="molecule type" value="Genomic_DNA"/>
</dbReference>
<dbReference type="InterPro" id="IPR022894">
    <property type="entry name" value="Oligoribonuclease"/>
</dbReference>
<dbReference type="InterPro" id="IPR026960">
    <property type="entry name" value="RVT-Znf"/>
</dbReference>
<keyword evidence="2" id="KW-0540">Nuclease</keyword>
<gene>
    <name evidence="7" type="ORF">QJS10_CPB04g00797</name>
</gene>
<dbReference type="InterPro" id="IPR012337">
    <property type="entry name" value="RNaseH-like_sf"/>
</dbReference>
<comment type="similarity">
    <text evidence="1">Belongs to the oligoribonuclease family.</text>
</comment>
<reference evidence="7" key="1">
    <citation type="journal article" date="2023" name="Nat. Commun.">
        <title>Diploid and tetraploid genomes of Acorus and the evolution of monocots.</title>
        <authorList>
            <person name="Ma L."/>
            <person name="Liu K.W."/>
            <person name="Li Z."/>
            <person name="Hsiao Y.Y."/>
            <person name="Qi Y."/>
            <person name="Fu T."/>
            <person name="Tang G.D."/>
            <person name="Zhang D."/>
            <person name="Sun W.H."/>
            <person name="Liu D.K."/>
            <person name="Li Y."/>
            <person name="Chen G.Z."/>
            <person name="Liu X.D."/>
            <person name="Liao X.Y."/>
            <person name="Jiang Y.T."/>
            <person name="Yu X."/>
            <person name="Hao Y."/>
            <person name="Huang J."/>
            <person name="Zhao X.W."/>
            <person name="Ke S."/>
            <person name="Chen Y.Y."/>
            <person name="Wu W.L."/>
            <person name="Hsu J.L."/>
            <person name="Lin Y.F."/>
            <person name="Huang M.D."/>
            <person name="Li C.Y."/>
            <person name="Huang L."/>
            <person name="Wang Z.W."/>
            <person name="Zhao X."/>
            <person name="Zhong W.Y."/>
            <person name="Peng D.H."/>
            <person name="Ahmad S."/>
            <person name="Lan S."/>
            <person name="Zhang J.S."/>
            <person name="Tsai W.C."/>
            <person name="Van de Peer Y."/>
            <person name="Liu Z.J."/>
        </authorList>
    </citation>
    <scope>NUCLEOTIDE SEQUENCE</scope>
    <source>
        <strain evidence="7">CP</strain>
    </source>
</reference>
<organism evidence="7 8">
    <name type="scientific">Acorus calamus</name>
    <name type="common">Sweet flag</name>
    <dbReference type="NCBI Taxonomy" id="4465"/>
    <lineage>
        <taxon>Eukaryota</taxon>
        <taxon>Viridiplantae</taxon>
        <taxon>Streptophyta</taxon>
        <taxon>Embryophyta</taxon>
        <taxon>Tracheophyta</taxon>
        <taxon>Spermatophyta</taxon>
        <taxon>Magnoliopsida</taxon>
        <taxon>Liliopsida</taxon>
        <taxon>Acoraceae</taxon>
        <taxon>Acorus</taxon>
    </lineage>
</organism>
<dbReference type="GO" id="GO:0005739">
    <property type="term" value="C:mitochondrion"/>
    <property type="evidence" value="ECO:0007669"/>
    <property type="project" value="TreeGrafter"/>
</dbReference>
<accession>A0AAV9F477</accession>
<keyword evidence="3" id="KW-0378">Hydrolase</keyword>
<dbReference type="SUPFAM" id="SSF53098">
    <property type="entry name" value="Ribonuclease H-like"/>
    <property type="match status" value="1"/>
</dbReference>